<dbReference type="InterPro" id="IPR036134">
    <property type="entry name" value="Crypto/Photolyase_FAD-like_sf"/>
</dbReference>
<feature type="domain" description="Photolyase/cryptochrome alpha/beta" evidence="11">
    <location>
        <begin position="2"/>
        <end position="132"/>
    </location>
</feature>
<gene>
    <name evidence="12" type="ORF">CBF32_03770</name>
</gene>
<dbReference type="InterPro" id="IPR018394">
    <property type="entry name" value="DNA_photolyase_1_CS_C"/>
</dbReference>
<sequence>MITHVMWFRKDLRLEDNTAFYHALESLQKNDRLICLFHLDQKQYKIGEPSHDYFFSALEEFRKELAKNKIALHLLTGDLVEAFSSLKTQFPVFKHLYFNLDNSGFGQKRDLSITHLLESEHISVHAFEESHLHKAKDILKNDGIPYQKFTPYYKKWAALPKPAYRYLDVSSFSPYTAHLPELTKDGDRELNYLLSNRKKEFSNEVGEIQATDRLNDFVANKLESYHLKRDFPFKDGTSHISSFLSTGQISIRKVWHIVMDGESHQGQEIYLKELAWRDFYQMIYHYHPNQYKEEFNEKYRSLNWKNNPEFFDAWKNGQTGFPIIDAAMRQLNETGWMHNRLRMLVASFLTKDLLIDWRLGERYFAEKLIDYDAASNIGGWQWAASTGTDAVPYFRIFNPTTQSLKFDKEGDFIKIYVPELAKLPSKLIREPHSLSKEQQAELNFYLGQDYPFPIVNHTLARKETLEWFQSQ</sequence>
<dbReference type="AlphaFoldDB" id="A0A369AZ41"/>
<evidence type="ECO:0000313" key="13">
    <source>
        <dbReference type="Proteomes" id="UP000288197"/>
    </source>
</evidence>
<dbReference type="PANTHER" id="PTHR11455">
    <property type="entry name" value="CRYPTOCHROME"/>
    <property type="match status" value="1"/>
</dbReference>
<comment type="similarity">
    <text evidence="10">Belongs to the DNA photolyase family.</text>
</comment>
<feature type="binding site" evidence="8">
    <location>
        <begin position="273"/>
        <end position="280"/>
    </location>
    <ligand>
        <name>FAD</name>
        <dbReference type="ChEBI" id="CHEBI:57692"/>
    </ligand>
</feature>
<dbReference type="Pfam" id="PF03441">
    <property type="entry name" value="FAD_binding_7"/>
    <property type="match status" value="1"/>
</dbReference>
<comment type="caution">
    <text evidence="12">The sequence shown here is derived from an EMBL/GenBank/DDBJ whole genome shotgun (WGS) entry which is preliminary data.</text>
</comment>
<dbReference type="SUPFAM" id="SSF52425">
    <property type="entry name" value="Cryptochrome/photolyase, N-terminal domain"/>
    <property type="match status" value="1"/>
</dbReference>
<evidence type="ECO:0000256" key="9">
    <source>
        <dbReference type="PIRSR" id="PIRSR602081-2"/>
    </source>
</evidence>
<feature type="binding site" evidence="8">
    <location>
        <begin position="370"/>
        <end position="372"/>
    </location>
    <ligand>
        <name>FAD</name>
        <dbReference type="ChEBI" id="CHEBI:57692"/>
    </ligand>
</feature>
<evidence type="ECO:0000256" key="1">
    <source>
        <dbReference type="ARBA" id="ARBA00001932"/>
    </source>
</evidence>
<evidence type="ECO:0000256" key="3">
    <source>
        <dbReference type="ARBA" id="ARBA00014046"/>
    </source>
</evidence>
<evidence type="ECO:0000256" key="6">
    <source>
        <dbReference type="ARBA" id="ARBA00022991"/>
    </source>
</evidence>
<evidence type="ECO:0000256" key="2">
    <source>
        <dbReference type="ARBA" id="ARBA00013149"/>
    </source>
</evidence>
<dbReference type="GO" id="GO:0009416">
    <property type="term" value="P:response to light stimulus"/>
    <property type="evidence" value="ECO:0007669"/>
    <property type="project" value="TreeGrafter"/>
</dbReference>
<dbReference type="Pfam" id="PF00875">
    <property type="entry name" value="DNA_photolyase"/>
    <property type="match status" value="1"/>
</dbReference>
<feature type="binding site" evidence="8">
    <location>
        <position position="225"/>
    </location>
    <ligand>
        <name>FAD</name>
        <dbReference type="ChEBI" id="CHEBI:57692"/>
    </ligand>
</feature>
<feature type="binding site" evidence="8">
    <location>
        <position position="270"/>
    </location>
    <ligand>
        <name>FAD</name>
        <dbReference type="ChEBI" id="CHEBI:57692"/>
    </ligand>
</feature>
<proteinExistence type="inferred from homology"/>
<evidence type="ECO:0000256" key="7">
    <source>
        <dbReference type="ARBA" id="ARBA00033999"/>
    </source>
</evidence>
<dbReference type="SUPFAM" id="SSF48173">
    <property type="entry name" value="Cryptochrome/photolyase FAD-binding domain"/>
    <property type="match status" value="1"/>
</dbReference>
<protein>
    <recommendedName>
        <fullName evidence="3">Deoxyribodipyrimidine photo-lyase</fullName>
        <ecNumber evidence="2">4.1.99.3</ecNumber>
    </recommendedName>
</protein>
<dbReference type="PROSITE" id="PS00691">
    <property type="entry name" value="DNA_PHOTOLYASES_1_2"/>
    <property type="match status" value="1"/>
</dbReference>
<keyword evidence="12" id="KW-0456">Lyase</keyword>
<dbReference type="GeneID" id="63145934"/>
<feature type="binding site" evidence="8">
    <location>
        <begin position="237"/>
        <end position="241"/>
    </location>
    <ligand>
        <name>FAD</name>
        <dbReference type="ChEBI" id="CHEBI:57692"/>
    </ligand>
</feature>
<comment type="cofactor">
    <cofactor evidence="8">
        <name>FAD</name>
        <dbReference type="ChEBI" id="CHEBI:57692"/>
    </cofactor>
    <text evidence="8">Binds 1 FAD per subunit.</text>
</comment>
<dbReference type="InterPro" id="IPR036155">
    <property type="entry name" value="Crypto/Photolyase_N_sf"/>
</dbReference>
<evidence type="ECO:0000313" key="12">
    <source>
        <dbReference type="EMBL" id="RSU03799.1"/>
    </source>
</evidence>
<dbReference type="PROSITE" id="PS00394">
    <property type="entry name" value="DNA_PHOTOLYASES_1_1"/>
    <property type="match status" value="1"/>
</dbReference>
<dbReference type="OrthoDB" id="9772484at2"/>
<feature type="site" description="Electron transfer via tryptophanyl radical" evidence="9">
    <location>
        <position position="357"/>
    </location>
</feature>
<comment type="catalytic activity">
    <reaction evidence="7">
        <text>cyclobutadipyrimidine (in DNA) = 2 pyrimidine residues (in DNA).</text>
        <dbReference type="EC" id="4.1.99.3"/>
    </reaction>
</comment>
<dbReference type="InterPro" id="IPR006050">
    <property type="entry name" value="DNA_photolyase_N"/>
</dbReference>
<name>A0A369AZ41_9ENTE</name>
<dbReference type="GO" id="GO:0071949">
    <property type="term" value="F:FAD binding"/>
    <property type="evidence" value="ECO:0007669"/>
    <property type="project" value="TreeGrafter"/>
</dbReference>
<organism evidence="12 13">
    <name type="scientific">Vagococcus fluvialis</name>
    <dbReference type="NCBI Taxonomy" id="2738"/>
    <lineage>
        <taxon>Bacteria</taxon>
        <taxon>Bacillati</taxon>
        <taxon>Bacillota</taxon>
        <taxon>Bacilli</taxon>
        <taxon>Lactobacillales</taxon>
        <taxon>Enterococcaceae</taxon>
        <taxon>Vagococcus</taxon>
    </lineage>
</organism>
<dbReference type="InterPro" id="IPR014729">
    <property type="entry name" value="Rossmann-like_a/b/a_fold"/>
</dbReference>
<evidence type="ECO:0000259" key="11">
    <source>
        <dbReference type="PROSITE" id="PS51645"/>
    </source>
</evidence>
<dbReference type="Gene3D" id="3.40.50.620">
    <property type="entry name" value="HUPs"/>
    <property type="match status" value="1"/>
</dbReference>
<dbReference type="InterPro" id="IPR005101">
    <property type="entry name" value="Cryptochr/Photolyase_FAD-bd"/>
</dbReference>
<dbReference type="EMBL" id="NGJX01000003">
    <property type="protein sequence ID" value="RSU03799.1"/>
    <property type="molecule type" value="Genomic_DNA"/>
</dbReference>
<dbReference type="GO" id="GO:0003904">
    <property type="term" value="F:deoxyribodipyrimidine photo-lyase activity"/>
    <property type="evidence" value="ECO:0007669"/>
    <property type="project" value="UniProtKB-EC"/>
</dbReference>
<dbReference type="FunFam" id="1.10.579.10:FF:000003">
    <property type="entry name" value="Deoxyribodipyrimidine photo-lyase"/>
    <property type="match status" value="1"/>
</dbReference>
<feature type="site" description="Electron transfer via tryptophanyl radical" evidence="9">
    <location>
        <position position="380"/>
    </location>
</feature>
<dbReference type="Gene3D" id="1.25.40.80">
    <property type="match status" value="1"/>
</dbReference>
<evidence type="ECO:0000256" key="8">
    <source>
        <dbReference type="PIRSR" id="PIRSR602081-1"/>
    </source>
</evidence>
<dbReference type="RefSeq" id="WP_114289130.1">
    <property type="nucleotide sequence ID" value="NZ_CP122523.1"/>
</dbReference>
<evidence type="ECO:0000256" key="5">
    <source>
        <dbReference type="ARBA" id="ARBA00022827"/>
    </source>
</evidence>
<feature type="site" description="Electron transfer via tryptophanyl radical" evidence="9">
    <location>
        <position position="304"/>
    </location>
</feature>
<evidence type="ECO:0000256" key="10">
    <source>
        <dbReference type="RuleBase" id="RU004182"/>
    </source>
</evidence>
<keyword evidence="13" id="KW-1185">Reference proteome</keyword>
<dbReference type="GO" id="GO:0003677">
    <property type="term" value="F:DNA binding"/>
    <property type="evidence" value="ECO:0007669"/>
    <property type="project" value="TreeGrafter"/>
</dbReference>
<keyword evidence="5 8" id="KW-0274">FAD</keyword>
<keyword evidence="6 10" id="KW-0157">Chromophore</keyword>
<dbReference type="Proteomes" id="UP000288197">
    <property type="component" value="Unassembled WGS sequence"/>
</dbReference>
<dbReference type="GO" id="GO:0000719">
    <property type="term" value="P:photoreactive repair"/>
    <property type="evidence" value="ECO:0007669"/>
    <property type="project" value="UniProtKB-ARBA"/>
</dbReference>
<dbReference type="EC" id="4.1.99.3" evidence="2"/>
<dbReference type="PRINTS" id="PR00147">
    <property type="entry name" value="DNAPHOTLYASE"/>
</dbReference>
<keyword evidence="4 8" id="KW-0285">Flavoprotein</keyword>
<dbReference type="PANTHER" id="PTHR11455:SF9">
    <property type="entry name" value="CRYPTOCHROME CIRCADIAN CLOCK 5 ISOFORM X1"/>
    <property type="match status" value="1"/>
</dbReference>
<comment type="cofactor">
    <cofactor evidence="1">
        <name>(6R)-5,10-methylene-5,6,7,8-tetrahydrofolate</name>
        <dbReference type="ChEBI" id="CHEBI:15636"/>
    </cofactor>
</comment>
<dbReference type="InterPro" id="IPR002081">
    <property type="entry name" value="Cryptochrome/DNA_photolyase_1"/>
</dbReference>
<reference evidence="12 13" key="1">
    <citation type="submission" date="2017-05" db="EMBL/GenBank/DDBJ databases">
        <title>Vagococcus spp. assemblies.</title>
        <authorList>
            <person name="Gulvik C.A."/>
        </authorList>
    </citation>
    <scope>NUCLEOTIDE SEQUENCE [LARGE SCALE GENOMIC DNA]</scope>
    <source>
        <strain evidence="12 13">NCFB 2497</strain>
    </source>
</reference>
<dbReference type="PROSITE" id="PS51645">
    <property type="entry name" value="PHR_CRY_ALPHA_BETA"/>
    <property type="match status" value="1"/>
</dbReference>
<accession>A0A369AZ41</accession>
<evidence type="ECO:0000256" key="4">
    <source>
        <dbReference type="ARBA" id="ARBA00022630"/>
    </source>
</evidence>
<dbReference type="Gene3D" id="1.10.579.10">
    <property type="entry name" value="DNA Cyclobutane Dipyrimidine Photolyase, subunit A, domain 3"/>
    <property type="match status" value="1"/>
</dbReference>